<evidence type="ECO:0000313" key="2">
    <source>
        <dbReference type="Proteomes" id="UP000499080"/>
    </source>
</evidence>
<protein>
    <submittedName>
        <fullName evidence="1">Uncharacterized protein</fullName>
    </submittedName>
</protein>
<dbReference type="Proteomes" id="UP000499080">
    <property type="component" value="Unassembled WGS sequence"/>
</dbReference>
<evidence type="ECO:0000313" key="1">
    <source>
        <dbReference type="EMBL" id="GBM11853.1"/>
    </source>
</evidence>
<sequence length="85" mass="9511">MEPGIKEIGVQVAEPFNDGSLNLGIGSEIATCQVLLQRSEEMKINWCDIRAVGRVFRCLCGGHARQFCTPVFLKENRFRDITLSP</sequence>
<name>A0A4Y2D563_ARAVE</name>
<proteinExistence type="predicted"/>
<dbReference type="AlphaFoldDB" id="A0A4Y2D563"/>
<accession>A0A4Y2D563</accession>
<gene>
    <name evidence="1" type="ORF">AVEN_26777_1</name>
</gene>
<dbReference type="EMBL" id="BGPR01000305">
    <property type="protein sequence ID" value="GBM11853.1"/>
    <property type="molecule type" value="Genomic_DNA"/>
</dbReference>
<organism evidence="1 2">
    <name type="scientific">Araneus ventricosus</name>
    <name type="common">Orbweaver spider</name>
    <name type="synonym">Epeira ventricosa</name>
    <dbReference type="NCBI Taxonomy" id="182803"/>
    <lineage>
        <taxon>Eukaryota</taxon>
        <taxon>Metazoa</taxon>
        <taxon>Ecdysozoa</taxon>
        <taxon>Arthropoda</taxon>
        <taxon>Chelicerata</taxon>
        <taxon>Arachnida</taxon>
        <taxon>Araneae</taxon>
        <taxon>Araneomorphae</taxon>
        <taxon>Entelegynae</taxon>
        <taxon>Araneoidea</taxon>
        <taxon>Araneidae</taxon>
        <taxon>Araneus</taxon>
    </lineage>
</organism>
<keyword evidence="2" id="KW-1185">Reference proteome</keyword>
<comment type="caution">
    <text evidence="1">The sequence shown here is derived from an EMBL/GenBank/DDBJ whole genome shotgun (WGS) entry which is preliminary data.</text>
</comment>
<reference evidence="1 2" key="1">
    <citation type="journal article" date="2019" name="Sci. Rep.">
        <title>Orb-weaving spider Araneus ventricosus genome elucidates the spidroin gene catalogue.</title>
        <authorList>
            <person name="Kono N."/>
            <person name="Nakamura H."/>
            <person name="Ohtoshi R."/>
            <person name="Moran D.A.P."/>
            <person name="Shinohara A."/>
            <person name="Yoshida Y."/>
            <person name="Fujiwara M."/>
            <person name="Mori M."/>
            <person name="Tomita M."/>
            <person name="Arakawa K."/>
        </authorList>
    </citation>
    <scope>NUCLEOTIDE SEQUENCE [LARGE SCALE GENOMIC DNA]</scope>
</reference>